<name>A0AAN9TBE9_9HEMI</name>
<evidence type="ECO:0000313" key="2">
    <source>
        <dbReference type="EMBL" id="KAK7579949.1"/>
    </source>
</evidence>
<keyword evidence="3" id="KW-1185">Reference proteome</keyword>
<evidence type="ECO:0000313" key="3">
    <source>
        <dbReference type="Proteomes" id="UP001367676"/>
    </source>
</evidence>
<dbReference type="AlphaFoldDB" id="A0AAN9TBE9"/>
<protein>
    <recommendedName>
        <fullName evidence="1">CHK kinase-like domain-containing protein</fullName>
    </recommendedName>
</protein>
<dbReference type="InterPro" id="IPR011009">
    <property type="entry name" value="Kinase-like_dom_sf"/>
</dbReference>
<dbReference type="EMBL" id="JBBCAQ010000034">
    <property type="protein sequence ID" value="KAK7579949.1"/>
    <property type="molecule type" value="Genomic_DNA"/>
</dbReference>
<gene>
    <name evidence="2" type="ORF">V9T40_000578</name>
</gene>
<feature type="domain" description="CHK kinase-like" evidence="1">
    <location>
        <begin position="136"/>
        <end position="320"/>
    </location>
</feature>
<reference evidence="2 3" key="1">
    <citation type="submission" date="2024-03" db="EMBL/GenBank/DDBJ databases">
        <title>Adaptation during the transition from Ophiocordyceps entomopathogen to insect associate is accompanied by gene loss and intensified selection.</title>
        <authorList>
            <person name="Ward C.M."/>
            <person name="Onetto C.A."/>
            <person name="Borneman A.R."/>
        </authorList>
    </citation>
    <scope>NUCLEOTIDE SEQUENCE [LARGE SCALE GENOMIC DNA]</scope>
    <source>
        <strain evidence="2">AWRI1</strain>
        <tissue evidence="2">Single Adult Female</tissue>
    </source>
</reference>
<dbReference type="InterPro" id="IPR004119">
    <property type="entry name" value="EcKL"/>
</dbReference>
<accession>A0AAN9TBE9</accession>
<dbReference type="Proteomes" id="UP001367676">
    <property type="component" value="Unassembled WGS sequence"/>
</dbReference>
<dbReference type="PANTHER" id="PTHR11012:SF30">
    <property type="entry name" value="PROTEIN KINASE-LIKE DOMAIN-CONTAINING"/>
    <property type="match status" value="1"/>
</dbReference>
<organism evidence="2 3">
    <name type="scientific">Parthenolecanium corni</name>
    <dbReference type="NCBI Taxonomy" id="536013"/>
    <lineage>
        <taxon>Eukaryota</taxon>
        <taxon>Metazoa</taxon>
        <taxon>Ecdysozoa</taxon>
        <taxon>Arthropoda</taxon>
        <taxon>Hexapoda</taxon>
        <taxon>Insecta</taxon>
        <taxon>Pterygota</taxon>
        <taxon>Neoptera</taxon>
        <taxon>Paraneoptera</taxon>
        <taxon>Hemiptera</taxon>
        <taxon>Sternorrhyncha</taxon>
        <taxon>Coccoidea</taxon>
        <taxon>Coccidae</taxon>
        <taxon>Parthenolecanium</taxon>
    </lineage>
</organism>
<dbReference type="Pfam" id="PF02958">
    <property type="entry name" value="EcKL"/>
    <property type="match status" value="1"/>
</dbReference>
<dbReference type="InterPro" id="IPR015897">
    <property type="entry name" value="CHK_kinase-like"/>
</dbReference>
<sequence length="384" mass="44335">MTQTAIGVITGNLSKSKDLKTAVGQFIENFEDEYNVKITSYRVEDNVVKPGDNTLSGVSRMEFQYKSKIREEMISSGKVILKIPSLASYSYKELKHSNMYKREVLFYKTILPTLYQLGQCEPFAPKIYAVTRANALVLEDLTVEGFEPGKRIYPLNWDQCVLSLEVLAKYHALGYKYLRTLKKSDQSWQLIGPYRSKRKSNPKEDFERFRKIMQRNLDQSLYEKIRQLQDKILAKPPAKKSPSMTVLIHGDFRTNNILLKCTGPQQGDAKMIDFQKSREANPVLDLIHFFVTSVPIETVESHLDEMLNFYLQTLNDKLASLKTGRSYNQPELNEDITYYKYYYLRVICIEWLDVMYGGPPGEGAEEYISGAKKWFNYLAGFGII</sequence>
<proteinExistence type="predicted"/>
<dbReference type="Gene3D" id="3.90.1200.10">
    <property type="match status" value="1"/>
</dbReference>
<dbReference type="SUPFAM" id="SSF56112">
    <property type="entry name" value="Protein kinase-like (PK-like)"/>
    <property type="match status" value="1"/>
</dbReference>
<comment type="caution">
    <text evidence="2">The sequence shown here is derived from an EMBL/GenBank/DDBJ whole genome shotgun (WGS) entry which is preliminary data.</text>
</comment>
<evidence type="ECO:0000259" key="1">
    <source>
        <dbReference type="SMART" id="SM00587"/>
    </source>
</evidence>
<dbReference type="PANTHER" id="PTHR11012">
    <property type="entry name" value="PROTEIN KINASE-LIKE DOMAIN-CONTAINING"/>
    <property type="match status" value="1"/>
</dbReference>
<dbReference type="SMART" id="SM00587">
    <property type="entry name" value="CHK"/>
    <property type="match status" value="1"/>
</dbReference>